<dbReference type="InterPro" id="IPR019533">
    <property type="entry name" value="Peptidase_S26"/>
</dbReference>
<proteinExistence type="predicted"/>
<feature type="compositionally biased region" description="Polar residues" evidence="1">
    <location>
        <begin position="22"/>
        <end position="35"/>
    </location>
</feature>
<comment type="caution">
    <text evidence="3">The sequence shown here is derived from an EMBL/GenBank/DDBJ whole genome shotgun (WGS) entry which is preliminary data.</text>
</comment>
<sequence>MSADDGRPPSETPSRNRDATSPPDSSEARTPSPSSNRDDDGLLGRFMTAQDGPLLFIRETLTSVGAVLLIGALLFAVSGVWPPMVAVESGSMDPHMQKGDLIFITGPERFTPDAAVDGTSVVTAETGAEMGYRSFKGYGSVIVYDNPSIGGPPIIHRSMLWVEEGENWYDRANPEYMGADNCEELRYCPAPYAGFITKGDANPGYDQVSGISAPVKPEWVQGVARVRIPYLGWVRLTLGGTLSAATPVTPGLGFTSGAVTASQAALALAS</sequence>
<name>A0ABD5ZIJ4_9EURY</name>
<keyword evidence="2" id="KW-0472">Membrane</keyword>
<keyword evidence="2" id="KW-1133">Transmembrane helix</keyword>
<dbReference type="CDD" id="cd06530">
    <property type="entry name" value="S26_SPase_I"/>
    <property type="match status" value="1"/>
</dbReference>
<keyword evidence="2" id="KW-0812">Transmembrane</keyword>
<dbReference type="RefSeq" id="WP_390225367.1">
    <property type="nucleotide sequence ID" value="NZ_JBHTAA010000005.1"/>
</dbReference>
<reference evidence="3 4" key="1">
    <citation type="journal article" date="2019" name="Int. J. Syst. Evol. Microbiol.">
        <title>The Global Catalogue of Microorganisms (GCM) 10K type strain sequencing project: providing services to taxonomists for standard genome sequencing and annotation.</title>
        <authorList>
            <consortium name="The Broad Institute Genomics Platform"/>
            <consortium name="The Broad Institute Genome Sequencing Center for Infectious Disease"/>
            <person name="Wu L."/>
            <person name="Ma J."/>
        </authorList>
    </citation>
    <scope>NUCLEOTIDE SEQUENCE [LARGE SCALE GENOMIC DNA]</scope>
    <source>
        <strain evidence="3 4">DSM 29988</strain>
    </source>
</reference>
<protein>
    <submittedName>
        <fullName evidence="3">S26 family signal peptidase</fullName>
    </submittedName>
</protein>
<evidence type="ECO:0000313" key="4">
    <source>
        <dbReference type="Proteomes" id="UP001596481"/>
    </source>
</evidence>
<dbReference type="PANTHER" id="PTHR10806:SF6">
    <property type="entry name" value="SIGNAL PEPTIDASE COMPLEX CATALYTIC SUBUNIT SEC11"/>
    <property type="match status" value="1"/>
</dbReference>
<dbReference type="PANTHER" id="PTHR10806">
    <property type="entry name" value="SIGNAL PEPTIDASE COMPLEX CATALYTIC SUBUNIT SEC11"/>
    <property type="match status" value="1"/>
</dbReference>
<accession>A0ABD5ZIJ4</accession>
<dbReference type="EMBL" id="JBHTAA010000005">
    <property type="protein sequence ID" value="MFC7205098.1"/>
    <property type="molecule type" value="Genomic_DNA"/>
</dbReference>
<feature type="region of interest" description="Disordered" evidence="1">
    <location>
        <begin position="1"/>
        <end position="43"/>
    </location>
</feature>
<keyword evidence="4" id="KW-1185">Reference proteome</keyword>
<evidence type="ECO:0000256" key="1">
    <source>
        <dbReference type="SAM" id="MobiDB-lite"/>
    </source>
</evidence>
<evidence type="ECO:0000256" key="2">
    <source>
        <dbReference type="SAM" id="Phobius"/>
    </source>
</evidence>
<feature type="transmembrane region" description="Helical" evidence="2">
    <location>
        <begin position="64"/>
        <end position="87"/>
    </location>
</feature>
<organism evidence="3 4">
    <name type="scientific">Haloferax namakaokahaiae</name>
    <dbReference type="NCBI Taxonomy" id="1748331"/>
    <lineage>
        <taxon>Archaea</taxon>
        <taxon>Methanobacteriati</taxon>
        <taxon>Methanobacteriota</taxon>
        <taxon>Stenosarchaea group</taxon>
        <taxon>Halobacteria</taxon>
        <taxon>Halobacteriales</taxon>
        <taxon>Haloferacaceae</taxon>
        <taxon>Haloferax</taxon>
    </lineage>
</organism>
<dbReference type="InterPro" id="IPR001733">
    <property type="entry name" value="Peptidase_S26B"/>
</dbReference>
<dbReference type="Proteomes" id="UP001596481">
    <property type="component" value="Unassembled WGS sequence"/>
</dbReference>
<dbReference type="AlphaFoldDB" id="A0ABD5ZIJ4"/>
<gene>
    <name evidence="3" type="ORF">ACFQJC_16390</name>
</gene>
<evidence type="ECO:0000313" key="3">
    <source>
        <dbReference type="EMBL" id="MFC7205098.1"/>
    </source>
</evidence>
<feature type="compositionally biased region" description="Basic and acidic residues" evidence="1">
    <location>
        <begin position="1"/>
        <end position="18"/>
    </location>
</feature>